<gene>
    <name evidence="5" type="ORF">CR513_23753</name>
</gene>
<dbReference type="AlphaFoldDB" id="A0A371GTR3"/>
<dbReference type="PROSITE" id="PS50297">
    <property type="entry name" value="ANK_REP_REGION"/>
    <property type="match status" value="1"/>
</dbReference>
<evidence type="ECO:0000256" key="3">
    <source>
        <dbReference type="SAM" id="MobiDB-lite"/>
    </source>
</evidence>
<evidence type="ECO:0000256" key="1">
    <source>
        <dbReference type="PROSITE-ProRule" id="PRU00023"/>
    </source>
</evidence>
<feature type="region of interest" description="Disordered" evidence="3">
    <location>
        <begin position="614"/>
        <end position="644"/>
    </location>
</feature>
<comment type="caution">
    <text evidence="5">The sequence shown here is derived from an EMBL/GenBank/DDBJ whole genome shotgun (WGS) entry which is preliminary data.</text>
</comment>
<dbReference type="CDD" id="cd00303">
    <property type="entry name" value="retropepsin_like"/>
    <property type="match status" value="1"/>
</dbReference>
<feature type="compositionally biased region" description="Gly residues" evidence="3">
    <location>
        <begin position="125"/>
        <end position="135"/>
    </location>
</feature>
<name>A0A371GTR3_MUCPR</name>
<evidence type="ECO:0000313" key="5">
    <source>
        <dbReference type="EMBL" id="RDX93930.1"/>
    </source>
</evidence>
<proteinExistence type="predicted"/>
<dbReference type="Proteomes" id="UP000257109">
    <property type="component" value="Unassembled WGS sequence"/>
</dbReference>
<dbReference type="InterPro" id="IPR005162">
    <property type="entry name" value="Retrotrans_gag_dom"/>
</dbReference>
<keyword evidence="2" id="KW-0175">Coiled coil</keyword>
<evidence type="ECO:0000256" key="2">
    <source>
        <dbReference type="SAM" id="Coils"/>
    </source>
</evidence>
<sequence>MKNGKRHKLILKNTRKKKLTAFHRYHTRSRTKNMEQAMEELEQLNAEIRAEMRMEMGQMKEQINKMFEIITRNAAPTPAAVTPGAAPSTATSGTPTHPPGFTPPAWNATTENPPAPQEQPAGNTSGLGRGQGSGSGPFPAPGATVYYHPPPEAGRVLGSTPEPILLGSDKINALEERMRAIEGTSSHGIDAANLCLVPDIELPADFKVPKFEKYKGSSCPRVHLAMYCRKMAPYTQQDKILMHCFQDSLTGAALRWYVGLDNGHIKTWRDLADAFLRQYKYNEDMAPDRSRLQNLSKADAEGFKDYAQRWRELAAQVQPPLSEREMASMFIDTLPSPFYDKVVGSVASNFADLVVIGERIEAGIKRGRFAQDRGNTSFVKKVEKRRGDTNAVITDPPRPQGQSKLILSSTGIVSPPDSSPQTETANTPETQNPRVARQRRVFTPIPMPYSTLFPLLLQKGMIAVMPFKPLEPPYPRSYDPSAKCDYHSGAVGHSTERCWSFKHKVQDLIEAGWLGFEGNKPNISTNPLPTHEGQAINTLSHSAFASGQEEEVVAVIGRQKTLPFQPLIIQCNPIRPTPLIIAAPPKPAYKDNHAVPWHYDPDLPAEEVTNIAEPGGMTRSGRIYTPANLGGKDPKGSPKGAPKEKEAEEFLKLIRYSEYELLDHLNKTPARISLLSLLLNSENHRNLLLKILKEAHVAPDITTERFGGIIGNLTSSGRLTFSDEEIPAEGRQHNQPLHIAVKCGTYMITKVLIDNGSSLNVLPKATLDKLGSTHVQLKASPVIVRAFDGSRRDVMGEITLPIYVGPTLFHILFQVMDIRPAYSCLLGRPWIHGAGAIPSSLHQKVKFIADQ</sequence>
<evidence type="ECO:0000313" key="6">
    <source>
        <dbReference type="Proteomes" id="UP000257109"/>
    </source>
</evidence>
<feature type="repeat" description="ANK" evidence="1">
    <location>
        <begin position="732"/>
        <end position="764"/>
    </location>
</feature>
<organism evidence="5 6">
    <name type="scientific">Mucuna pruriens</name>
    <name type="common">Velvet bean</name>
    <name type="synonym">Dolichos pruriens</name>
    <dbReference type="NCBI Taxonomy" id="157652"/>
    <lineage>
        <taxon>Eukaryota</taxon>
        <taxon>Viridiplantae</taxon>
        <taxon>Streptophyta</taxon>
        <taxon>Embryophyta</taxon>
        <taxon>Tracheophyta</taxon>
        <taxon>Spermatophyta</taxon>
        <taxon>Magnoliopsida</taxon>
        <taxon>eudicotyledons</taxon>
        <taxon>Gunneridae</taxon>
        <taxon>Pentapetalae</taxon>
        <taxon>rosids</taxon>
        <taxon>fabids</taxon>
        <taxon>Fabales</taxon>
        <taxon>Fabaceae</taxon>
        <taxon>Papilionoideae</taxon>
        <taxon>50 kb inversion clade</taxon>
        <taxon>NPAAA clade</taxon>
        <taxon>indigoferoid/millettioid clade</taxon>
        <taxon>Phaseoleae</taxon>
        <taxon>Mucuna</taxon>
    </lineage>
</organism>
<dbReference type="PANTHER" id="PTHR32108:SF9">
    <property type="entry name" value="REVERSE TRANSCRIPTASE RNASE H-LIKE DOMAIN-CONTAINING PROTEIN"/>
    <property type="match status" value="1"/>
</dbReference>
<feature type="compositionally biased region" description="Polar residues" evidence="3">
    <location>
        <begin position="419"/>
        <end position="433"/>
    </location>
</feature>
<dbReference type="Pfam" id="PF03732">
    <property type="entry name" value="Retrotrans_gag"/>
    <property type="match status" value="1"/>
</dbReference>
<keyword evidence="1" id="KW-0040">ANK repeat</keyword>
<evidence type="ECO:0000259" key="4">
    <source>
        <dbReference type="Pfam" id="PF03732"/>
    </source>
</evidence>
<dbReference type="Gene3D" id="2.40.70.10">
    <property type="entry name" value="Acid Proteases"/>
    <property type="match status" value="1"/>
</dbReference>
<dbReference type="EMBL" id="QJKJ01004497">
    <property type="protein sequence ID" value="RDX93930.1"/>
    <property type="molecule type" value="Genomic_DNA"/>
</dbReference>
<dbReference type="PANTHER" id="PTHR32108">
    <property type="entry name" value="DNA-DIRECTED RNA POLYMERASE SUBUNIT ALPHA"/>
    <property type="match status" value="1"/>
</dbReference>
<feature type="coiled-coil region" evidence="2">
    <location>
        <begin position="27"/>
        <end position="58"/>
    </location>
</feature>
<feature type="compositionally biased region" description="Polar residues" evidence="3">
    <location>
        <begin position="400"/>
        <end position="412"/>
    </location>
</feature>
<reference evidence="5" key="1">
    <citation type="submission" date="2018-05" db="EMBL/GenBank/DDBJ databases">
        <title>Draft genome of Mucuna pruriens seed.</title>
        <authorList>
            <person name="Nnadi N.E."/>
            <person name="Vos R."/>
            <person name="Hasami M.H."/>
            <person name="Devisetty U.K."/>
            <person name="Aguiy J.C."/>
        </authorList>
    </citation>
    <scope>NUCLEOTIDE SEQUENCE [LARGE SCALE GENOMIC DNA]</scope>
    <source>
        <strain evidence="5">JCA_2017</strain>
    </source>
</reference>
<feature type="compositionally biased region" description="Low complexity" evidence="3">
    <location>
        <begin position="78"/>
        <end position="95"/>
    </location>
</feature>
<dbReference type="InterPro" id="IPR002110">
    <property type="entry name" value="Ankyrin_rpt"/>
</dbReference>
<feature type="region of interest" description="Disordered" evidence="3">
    <location>
        <begin position="380"/>
        <end position="437"/>
    </location>
</feature>
<dbReference type="InterPro" id="IPR021109">
    <property type="entry name" value="Peptidase_aspartic_dom_sf"/>
</dbReference>
<dbReference type="SUPFAM" id="SSF50630">
    <property type="entry name" value="Acid proteases"/>
    <property type="match status" value="1"/>
</dbReference>
<dbReference type="OrthoDB" id="1431409at2759"/>
<feature type="compositionally biased region" description="Basic and acidic residues" evidence="3">
    <location>
        <begin position="632"/>
        <end position="644"/>
    </location>
</feature>
<feature type="domain" description="Retrotransposon gag" evidence="4">
    <location>
        <begin position="247"/>
        <end position="334"/>
    </location>
</feature>
<protein>
    <recommendedName>
        <fullName evidence="4">Retrotransposon gag domain-containing protein</fullName>
    </recommendedName>
</protein>
<keyword evidence="6" id="KW-1185">Reference proteome</keyword>
<dbReference type="PROSITE" id="PS50088">
    <property type="entry name" value="ANK_REPEAT"/>
    <property type="match status" value="1"/>
</dbReference>
<feature type="non-terminal residue" evidence="5">
    <location>
        <position position="1"/>
    </location>
</feature>
<feature type="region of interest" description="Disordered" evidence="3">
    <location>
        <begin position="78"/>
        <end position="154"/>
    </location>
</feature>
<accession>A0A371GTR3</accession>